<feature type="region of interest" description="Disordered" evidence="2">
    <location>
        <begin position="219"/>
        <end position="345"/>
    </location>
</feature>
<gene>
    <name evidence="3" type="ORF">B5G21_01670</name>
</gene>
<comment type="caution">
    <text evidence="3">The sequence shown here is derived from an EMBL/GenBank/DDBJ whole genome shotgun (WGS) entry which is preliminary data.</text>
</comment>
<keyword evidence="4" id="KW-1185">Reference proteome</keyword>
<accession>A0A1Y3U5G9</accession>
<feature type="compositionally biased region" description="Gly residues" evidence="2">
    <location>
        <begin position="255"/>
        <end position="272"/>
    </location>
</feature>
<evidence type="ECO:0000256" key="2">
    <source>
        <dbReference type="SAM" id="MobiDB-lite"/>
    </source>
</evidence>
<dbReference type="Gene3D" id="1.10.10.10">
    <property type="entry name" value="Winged helix-like DNA-binding domain superfamily/Winged helix DNA-binding domain"/>
    <property type="match status" value="1"/>
</dbReference>
<dbReference type="InterPro" id="IPR036388">
    <property type="entry name" value="WH-like_DNA-bd_sf"/>
</dbReference>
<reference evidence="4" key="1">
    <citation type="submission" date="2017-04" db="EMBL/GenBank/DDBJ databases">
        <title>Function of individual gut microbiota members based on whole genome sequencing of pure cultures obtained from chicken caecum.</title>
        <authorList>
            <person name="Medvecky M."/>
            <person name="Cejkova D."/>
            <person name="Polansky O."/>
            <person name="Karasova D."/>
            <person name="Kubasova T."/>
            <person name="Cizek A."/>
            <person name="Rychlik I."/>
        </authorList>
    </citation>
    <scope>NUCLEOTIDE SEQUENCE [LARGE SCALE GENOMIC DNA]</scope>
    <source>
        <strain evidence="4">An70</strain>
    </source>
</reference>
<keyword evidence="1" id="KW-0175">Coiled coil</keyword>
<protein>
    <recommendedName>
        <fullName evidence="5">HTH marR-type domain-containing protein</fullName>
    </recommendedName>
</protein>
<feature type="compositionally biased region" description="Gly residues" evidence="2">
    <location>
        <begin position="314"/>
        <end position="325"/>
    </location>
</feature>
<dbReference type="eggNOG" id="COG1846">
    <property type="taxonomic scope" value="Bacteria"/>
</dbReference>
<proteinExistence type="predicted"/>
<feature type="compositionally biased region" description="Gly residues" evidence="2">
    <location>
        <begin position="334"/>
        <end position="345"/>
    </location>
</feature>
<dbReference type="AlphaFoldDB" id="A0A1Y3U5G9"/>
<feature type="region of interest" description="Disordered" evidence="2">
    <location>
        <begin position="30"/>
        <end position="57"/>
    </location>
</feature>
<dbReference type="Proteomes" id="UP000196560">
    <property type="component" value="Unassembled WGS sequence"/>
</dbReference>
<dbReference type="RefSeq" id="WP_087185778.1">
    <property type="nucleotide sequence ID" value="NZ_NFHO01000002.1"/>
</dbReference>
<feature type="compositionally biased region" description="Basic and acidic residues" evidence="2">
    <location>
        <begin position="221"/>
        <end position="254"/>
    </location>
</feature>
<dbReference type="EMBL" id="NFHO01000002">
    <property type="protein sequence ID" value="OUN44016.1"/>
    <property type="molecule type" value="Genomic_DNA"/>
</dbReference>
<sequence length="345" mass="36454">MSEYSENENMVENENIEEVEAAAAVEAEELEADATEAVESIEANEAAKESEEVVAEVAEELQVEKPAEEKPAEPANEDLDDLLFDKVNRAARLLRNRKSALAEEAEAEAERTKDLVRALHLLELKPKMEEKEMADLLGMRLRALNELLIEAEKQDIVGRIEPEDGDMRHIVVFAGEDAVAMAEARGNKRKKLVPQLSAESARELLSLLDEVVNPLVEMGCENDRTHGGRDERGGSRGGDRGGRGGFGGRDDRGGRGGFGGDRGGSRGGFGGRGGDRGGRGGFGGDRGGRGGFGGRDDRGGRGGFGGRGGDRGGRGGFGGGRGGFGGRDDRGGDRGGFGGRGGYRG</sequence>
<feature type="coiled-coil region" evidence="1">
    <location>
        <begin position="90"/>
        <end position="122"/>
    </location>
</feature>
<evidence type="ECO:0008006" key="5">
    <source>
        <dbReference type="Google" id="ProtNLM"/>
    </source>
</evidence>
<feature type="compositionally biased region" description="Gly residues" evidence="2">
    <location>
        <begin position="279"/>
        <end position="293"/>
    </location>
</feature>
<organism evidence="3 4">
    <name type="scientific">Enorma massiliensis</name>
    <dbReference type="NCBI Taxonomy" id="1472761"/>
    <lineage>
        <taxon>Bacteria</taxon>
        <taxon>Bacillati</taxon>
        <taxon>Actinomycetota</taxon>
        <taxon>Coriobacteriia</taxon>
        <taxon>Coriobacteriales</taxon>
        <taxon>Coriobacteriaceae</taxon>
        <taxon>Enorma</taxon>
    </lineage>
</organism>
<evidence type="ECO:0000313" key="3">
    <source>
        <dbReference type="EMBL" id="OUN44016.1"/>
    </source>
</evidence>
<evidence type="ECO:0000256" key="1">
    <source>
        <dbReference type="SAM" id="Coils"/>
    </source>
</evidence>
<name>A0A1Y3U5G9_9ACTN</name>
<evidence type="ECO:0000313" key="4">
    <source>
        <dbReference type="Proteomes" id="UP000196560"/>
    </source>
</evidence>